<feature type="transmembrane region" description="Helical" evidence="1">
    <location>
        <begin position="92"/>
        <end position="112"/>
    </location>
</feature>
<protein>
    <recommendedName>
        <fullName evidence="4">DUF2975 domain-containing protein</fullName>
    </recommendedName>
</protein>
<dbReference type="AlphaFoldDB" id="A0A2A4G1F5"/>
<gene>
    <name evidence="2" type="ORF">B7P33_16130</name>
</gene>
<evidence type="ECO:0000313" key="2">
    <source>
        <dbReference type="EMBL" id="PCE62809.1"/>
    </source>
</evidence>
<dbReference type="EMBL" id="NBWU01000007">
    <property type="protein sequence ID" value="PCE62809.1"/>
    <property type="molecule type" value="Genomic_DNA"/>
</dbReference>
<keyword evidence="1" id="KW-0812">Transmembrane</keyword>
<keyword evidence="3" id="KW-1185">Reference proteome</keyword>
<reference evidence="2 3" key="1">
    <citation type="submission" date="2017-04" db="EMBL/GenBank/DDBJ databases">
        <title>A new member of the family Flavobacteriaceae isolated from ascidians.</title>
        <authorList>
            <person name="Chen L."/>
        </authorList>
    </citation>
    <scope>NUCLEOTIDE SEQUENCE [LARGE SCALE GENOMIC DNA]</scope>
    <source>
        <strain evidence="2 3">HQA918</strain>
    </source>
</reference>
<name>A0A2A4G1F5_9FLAO</name>
<keyword evidence="1" id="KW-0472">Membrane</keyword>
<keyword evidence="1" id="KW-1133">Transmembrane helix</keyword>
<feature type="transmembrane region" description="Helical" evidence="1">
    <location>
        <begin position="7"/>
        <end position="25"/>
    </location>
</feature>
<feature type="transmembrane region" description="Helical" evidence="1">
    <location>
        <begin position="124"/>
        <end position="145"/>
    </location>
</feature>
<dbReference type="RefSeq" id="WP_097440919.1">
    <property type="nucleotide sequence ID" value="NZ_KZ300477.1"/>
</dbReference>
<evidence type="ECO:0008006" key="4">
    <source>
        <dbReference type="Google" id="ProtNLM"/>
    </source>
</evidence>
<sequence length="159" mass="18202">MKNLTTILYIIIWLYIVSGLIKIYKTIKVLLDTFSGIAVFDITEIAFHLFKIGLAIYLIYHFFLFSRTVNKFDEKSFFNLKNGLRFKSTGKAIVVFALLNFSASILYAVNVGSDLALKNLPEQVIPNFFLLMMALFLLIQSKVILSGNQQLKKHEPINE</sequence>
<evidence type="ECO:0000313" key="3">
    <source>
        <dbReference type="Proteomes" id="UP000219559"/>
    </source>
</evidence>
<proteinExistence type="predicted"/>
<dbReference type="Proteomes" id="UP000219559">
    <property type="component" value="Unassembled WGS sequence"/>
</dbReference>
<feature type="transmembrane region" description="Helical" evidence="1">
    <location>
        <begin position="45"/>
        <end position="65"/>
    </location>
</feature>
<organism evidence="2 3">
    <name type="scientific">Sediminicola luteus</name>
    <dbReference type="NCBI Taxonomy" id="319238"/>
    <lineage>
        <taxon>Bacteria</taxon>
        <taxon>Pseudomonadati</taxon>
        <taxon>Bacteroidota</taxon>
        <taxon>Flavobacteriia</taxon>
        <taxon>Flavobacteriales</taxon>
        <taxon>Flavobacteriaceae</taxon>
        <taxon>Sediminicola</taxon>
    </lineage>
</organism>
<evidence type="ECO:0000256" key="1">
    <source>
        <dbReference type="SAM" id="Phobius"/>
    </source>
</evidence>
<comment type="caution">
    <text evidence="2">The sequence shown here is derived from an EMBL/GenBank/DDBJ whole genome shotgun (WGS) entry which is preliminary data.</text>
</comment>
<accession>A0A2A4G1F5</accession>